<dbReference type="AlphaFoldDB" id="A0AAW3MJ12"/>
<name>A0AAW3MJ12_9BURK</name>
<evidence type="ECO:0000313" key="1">
    <source>
        <dbReference type="EMBL" id="KVP84754.1"/>
    </source>
</evidence>
<dbReference type="EMBL" id="LPBJ01000120">
    <property type="protein sequence ID" value="KVP84754.1"/>
    <property type="molecule type" value="Genomic_DNA"/>
</dbReference>
<keyword evidence="2" id="KW-1185">Reference proteome</keyword>
<proteinExistence type="predicted"/>
<gene>
    <name evidence="1" type="ORF">WJ96_24960</name>
</gene>
<evidence type="ECO:0000313" key="2">
    <source>
        <dbReference type="Proteomes" id="UP000056453"/>
    </source>
</evidence>
<protein>
    <submittedName>
        <fullName evidence="1">Uncharacterized protein</fullName>
    </submittedName>
</protein>
<comment type="caution">
    <text evidence="1">The sequence shown here is derived from an EMBL/GenBank/DDBJ whole genome shotgun (WGS) entry which is preliminary data.</text>
</comment>
<dbReference type="Proteomes" id="UP000056453">
    <property type="component" value="Unassembled WGS sequence"/>
</dbReference>
<reference evidence="1 2" key="1">
    <citation type="submission" date="2015-11" db="EMBL/GenBank/DDBJ databases">
        <title>Expanding the genomic diversity of Burkholderia species for the development of highly accurate diagnostics.</title>
        <authorList>
            <person name="Sahl J."/>
            <person name="Keim P."/>
            <person name="Wagner D."/>
        </authorList>
    </citation>
    <scope>NUCLEOTIDE SEQUENCE [LARGE SCALE GENOMIC DNA]</scope>
    <source>
        <strain evidence="1 2">MSMB1808WGS</strain>
    </source>
</reference>
<accession>A0AAW3MJ12</accession>
<organism evidence="1 2">
    <name type="scientific">Burkholderia ubonensis</name>
    <dbReference type="NCBI Taxonomy" id="101571"/>
    <lineage>
        <taxon>Bacteria</taxon>
        <taxon>Pseudomonadati</taxon>
        <taxon>Pseudomonadota</taxon>
        <taxon>Betaproteobacteria</taxon>
        <taxon>Burkholderiales</taxon>
        <taxon>Burkholderiaceae</taxon>
        <taxon>Burkholderia</taxon>
        <taxon>Burkholderia cepacia complex</taxon>
    </lineage>
</organism>
<sequence length="89" mass="10172">MVECVFDQAFKDDELVGRYRFFTIEALPSDRKVASEVWAILFTEGSEVTLDTSSSFAWSIDINESVTMKFVENCLVTLHAKLQANLPRY</sequence>